<comment type="caution">
    <text evidence="2">The sequence shown here is derived from an EMBL/GenBank/DDBJ whole genome shotgun (WGS) entry which is preliminary data.</text>
</comment>
<keyword evidence="3" id="KW-1185">Reference proteome</keyword>
<reference evidence="2 3" key="1">
    <citation type="submission" date="2019-03" db="EMBL/GenBank/DDBJ databases">
        <title>Primorskyibacter sp. SS33 isolated from sediments.</title>
        <authorList>
            <person name="Xunke S."/>
        </authorList>
    </citation>
    <scope>NUCLEOTIDE SEQUENCE [LARGE SCALE GENOMIC DNA]</scope>
    <source>
        <strain evidence="2 3">SS33</strain>
    </source>
</reference>
<keyword evidence="1" id="KW-1133">Transmembrane helix</keyword>
<dbReference type="AlphaFoldDB" id="A0A4R6A2Y6"/>
<protein>
    <submittedName>
        <fullName evidence="2">Nitric oxide reductase F protein</fullName>
    </submittedName>
</protein>
<keyword evidence="1" id="KW-0812">Transmembrane</keyword>
<dbReference type="EMBL" id="SNAA01000017">
    <property type="protein sequence ID" value="TDL76328.1"/>
    <property type="molecule type" value="Genomic_DNA"/>
</dbReference>
<sequence length="89" mass="9716">MTERALYIAWATLIALSLGSTALAASGLWVHWPVASGVAVLVLAWWKARIILARYLGLDAAPAWRRRFDFGLGCLCVLMLGLYLAPLAM</sequence>
<feature type="transmembrane region" description="Helical" evidence="1">
    <location>
        <begin position="34"/>
        <end position="56"/>
    </location>
</feature>
<dbReference type="OrthoDB" id="7873828at2"/>
<evidence type="ECO:0000256" key="1">
    <source>
        <dbReference type="SAM" id="Phobius"/>
    </source>
</evidence>
<proteinExistence type="predicted"/>
<gene>
    <name evidence="2" type="ORF">E2L08_13890</name>
</gene>
<evidence type="ECO:0000313" key="3">
    <source>
        <dbReference type="Proteomes" id="UP000295701"/>
    </source>
</evidence>
<name>A0A4R6A2Y6_9RHOB</name>
<organism evidence="2 3">
    <name type="scientific">Palleronia sediminis</name>
    <dbReference type="NCBI Taxonomy" id="2547833"/>
    <lineage>
        <taxon>Bacteria</taxon>
        <taxon>Pseudomonadati</taxon>
        <taxon>Pseudomonadota</taxon>
        <taxon>Alphaproteobacteria</taxon>
        <taxon>Rhodobacterales</taxon>
        <taxon>Roseobacteraceae</taxon>
        <taxon>Palleronia</taxon>
    </lineage>
</organism>
<dbReference type="RefSeq" id="WP_133397697.1">
    <property type="nucleotide sequence ID" value="NZ_SNAA01000017.1"/>
</dbReference>
<evidence type="ECO:0000313" key="2">
    <source>
        <dbReference type="EMBL" id="TDL76328.1"/>
    </source>
</evidence>
<dbReference type="Proteomes" id="UP000295701">
    <property type="component" value="Unassembled WGS sequence"/>
</dbReference>
<accession>A0A4R6A2Y6</accession>
<keyword evidence="1" id="KW-0472">Membrane</keyword>
<feature type="transmembrane region" description="Helical" evidence="1">
    <location>
        <begin position="68"/>
        <end position="88"/>
    </location>
</feature>